<comment type="caution">
    <text evidence="2">The sequence shown here is derived from an EMBL/GenBank/DDBJ whole genome shotgun (WGS) entry which is preliminary data.</text>
</comment>
<dbReference type="EMBL" id="CAJPDR010000147">
    <property type="protein sequence ID" value="CAF9921537.1"/>
    <property type="molecule type" value="Genomic_DNA"/>
</dbReference>
<keyword evidence="3" id="KW-1185">Reference proteome</keyword>
<organism evidence="2 3">
    <name type="scientific">Alectoria fallacina</name>
    <dbReference type="NCBI Taxonomy" id="1903189"/>
    <lineage>
        <taxon>Eukaryota</taxon>
        <taxon>Fungi</taxon>
        <taxon>Dikarya</taxon>
        <taxon>Ascomycota</taxon>
        <taxon>Pezizomycotina</taxon>
        <taxon>Lecanoromycetes</taxon>
        <taxon>OSLEUM clade</taxon>
        <taxon>Lecanoromycetidae</taxon>
        <taxon>Lecanorales</taxon>
        <taxon>Lecanorineae</taxon>
        <taxon>Parmeliaceae</taxon>
        <taxon>Alectoria</taxon>
    </lineage>
</organism>
<name>A0A8H3FA52_9LECA</name>
<reference evidence="2" key="1">
    <citation type="submission" date="2021-03" db="EMBL/GenBank/DDBJ databases">
        <authorList>
            <person name="Tagirdzhanova G."/>
        </authorList>
    </citation>
    <scope>NUCLEOTIDE SEQUENCE</scope>
</reference>
<feature type="region of interest" description="Disordered" evidence="1">
    <location>
        <begin position="1"/>
        <end position="58"/>
    </location>
</feature>
<protein>
    <submittedName>
        <fullName evidence="2">Uncharacterized protein</fullName>
    </submittedName>
</protein>
<evidence type="ECO:0000313" key="3">
    <source>
        <dbReference type="Proteomes" id="UP000664203"/>
    </source>
</evidence>
<dbReference type="Proteomes" id="UP000664203">
    <property type="component" value="Unassembled WGS sequence"/>
</dbReference>
<sequence>MRQIRSGRAVSDPVRRHAGTHRSRMPSCAHRIHGPGAQAPAQARHRPPAPEPVRTSAQMGPVVAARSIVEQDWGPWGLSATAQITRLILATPAAYQLAERDPPTGNSIGSRRWRERTGMRKKRQPGDDAVEDGEDGSGREGRGTARDDDDDSGS</sequence>
<dbReference type="AlphaFoldDB" id="A0A8H3FA52"/>
<evidence type="ECO:0000313" key="2">
    <source>
        <dbReference type="EMBL" id="CAF9921537.1"/>
    </source>
</evidence>
<proteinExistence type="predicted"/>
<accession>A0A8H3FA52</accession>
<gene>
    <name evidence="2" type="ORF">ALECFALPRED_001821</name>
</gene>
<feature type="compositionally biased region" description="Basic and acidic residues" evidence="1">
    <location>
        <begin position="136"/>
        <end position="146"/>
    </location>
</feature>
<feature type="compositionally biased region" description="Basic residues" evidence="1">
    <location>
        <begin position="111"/>
        <end position="123"/>
    </location>
</feature>
<feature type="region of interest" description="Disordered" evidence="1">
    <location>
        <begin position="95"/>
        <end position="154"/>
    </location>
</feature>
<evidence type="ECO:0000256" key="1">
    <source>
        <dbReference type="SAM" id="MobiDB-lite"/>
    </source>
</evidence>